<dbReference type="Pfam" id="PF00059">
    <property type="entry name" value="Lectin_C"/>
    <property type="match status" value="1"/>
</dbReference>
<sequence>MSDGVWIDGSDSLVENSWTWIDTGADINAQEFTKWFPGEPNSIHKEGEDCMDLLHHENYNWNDNVCEYKQNFLCEKKQVKFVCQQQAVTLF</sequence>
<dbReference type="Proteomes" id="UP001217089">
    <property type="component" value="Unassembled WGS sequence"/>
</dbReference>
<dbReference type="InterPro" id="IPR050111">
    <property type="entry name" value="C-type_lectin/snaclec_domain"/>
</dbReference>
<accession>A0ABQ9EV09</accession>
<dbReference type="EMBL" id="JARBDR010000657">
    <property type="protein sequence ID" value="KAJ8308894.1"/>
    <property type="molecule type" value="Genomic_DNA"/>
</dbReference>
<keyword evidence="1" id="KW-1015">Disulfide bond</keyword>
<dbReference type="PROSITE" id="PS50041">
    <property type="entry name" value="C_TYPE_LECTIN_2"/>
    <property type="match status" value="1"/>
</dbReference>
<proteinExistence type="predicted"/>
<evidence type="ECO:0000259" key="2">
    <source>
        <dbReference type="PROSITE" id="PS50041"/>
    </source>
</evidence>
<dbReference type="InterPro" id="IPR016187">
    <property type="entry name" value="CTDL_fold"/>
</dbReference>
<dbReference type="InterPro" id="IPR016186">
    <property type="entry name" value="C-type_lectin-like/link_sf"/>
</dbReference>
<organism evidence="3 4">
    <name type="scientific">Tegillarca granosa</name>
    <name type="common">Malaysian cockle</name>
    <name type="synonym">Anadara granosa</name>
    <dbReference type="NCBI Taxonomy" id="220873"/>
    <lineage>
        <taxon>Eukaryota</taxon>
        <taxon>Metazoa</taxon>
        <taxon>Spiralia</taxon>
        <taxon>Lophotrochozoa</taxon>
        <taxon>Mollusca</taxon>
        <taxon>Bivalvia</taxon>
        <taxon>Autobranchia</taxon>
        <taxon>Pteriomorphia</taxon>
        <taxon>Arcoida</taxon>
        <taxon>Arcoidea</taxon>
        <taxon>Arcidae</taxon>
        <taxon>Tegillarca</taxon>
    </lineage>
</organism>
<name>A0ABQ9EV09_TEGGR</name>
<protein>
    <recommendedName>
        <fullName evidence="2">C-type lectin domain-containing protein</fullName>
    </recommendedName>
</protein>
<evidence type="ECO:0000313" key="3">
    <source>
        <dbReference type="EMBL" id="KAJ8308894.1"/>
    </source>
</evidence>
<keyword evidence="4" id="KW-1185">Reference proteome</keyword>
<dbReference type="PANTHER" id="PTHR22803">
    <property type="entry name" value="MANNOSE, PHOSPHOLIPASE, LECTIN RECEPTOR RELATED"/>
    <property type="match status" value="1"/>
</dbReference>
<dbReference type="SUPFAM" id="SSF56436">
    <property type="entry name" value="C-type lectin-like"/>
    <property type="match status" value="1"/>
</dbReference>
<dbReference type="Gene3D" id="3.10.100.10">
    <property type="entry name" value="Mannose-Binding Protein A, subunit A"/>
    <property type="match status" value="1"/>
</dbReference>
<reference evidence="3 4" key="1">
    <citation type="submission" date="2022-12" db="EMBL/GenBank/DDBJ databases">
        <title>Chromosome-level genome of Tegillarca granosa.</title>
        <authorList>
            <person name="Kim J."/>
        </authorList>
    </citation>
    <scope>NUCLEOTIDE SEQUENCE [LARGE SCALE GENOMIC DNA]</scope>
    <source>
        <strain evidence="3">Teg-2019</strain>
        <tissue evidence="3">Adductor muscle</tissue>
    </source>
</reference>
<dbReference type="InterPro" id="IPR018378">
    <property type="entry name" value="C-type_lectin_CS"/>
</dbReference>
<dbReference type="InterPro" id="IPR001304">
    <property type="entry name" value="C-type_lectin-like"/>
</dbReference>
<dbReference type="PROSITE" id="PS00615">
    <property type="entry name" value="C_TYPE_LECTIN_1"/>
    <property type="match status" value="1"/>
</dbReference>
<gene>
    <name evidence="3" type="ORF">KUTeg_013768</name>
</gene>
<evidence type="ECO:0000256" key="1">
    <source>
        <dbReference type="ARBA" id="ARBA00023157"/>
    </source>
</evidence>
<feature type="domain" description="C-type lectin" evidence="2">
    <location>
        <begin position="1"/>
        <end position="75"/>
    </location>
</feature>
<evidence type="ECO:0000313" key="4">
    <source>
        <dbReference type="Proteomes" id="UP001217089"/>
    </source>
</evidence>
<comment type="caution">
    <text evidence="3">The sequence shown here is derived from an EMBL/GenBank/DDBJ whole genome shotgun (WGS) entry which is preliminary data.</text>
</comment>